<evidence type="ECO:0000313" key="1">
    <source>
        <dbReference type="EMBL" id="SCF24421.1"/>
    </source>
</evidence>
<organism evidence="1 2">
    <name type="scientific">Micromonospora matsumotoense</name>
    <dbReference type="NCBI Taxonomy" id="121616"/>
    <lineage>
        <taxon>Bacteria</taxon>
        <taxon>Bacillati</taxon>
        <taxon>Actinomycetota</taxon>
        <taxon>Actinomycetes</taxon>
        <taxon>Micromonosporales</taxon>
        <taxon>Micromonosporaceae</taxon>
        <taxon>Micromonospora</taxon>
    </lineage>
</organism>
<evidence type="ECO:0000313" key="2">
    <source>
        <dbReference type="Proteomes" id="UP000198797"/>
    </source>
</evidence>
<name>A0A1C4YVP0_9ACTN</name>
<dbReference type="InterPro" id="IPR009078">
    <property type="entry name" value="Ferritin-like_SF"/>
</dbReference>
<dbReference type="Gene3D" id="1.10.620.20">
    <property type="entry name" value="Ribonucleotide Reductase, subunit A"/>
    <property type="match status" value="1"/>
</dbReference>
<dbReference type="Pfam" id="PF11583">
    <property type="entry name" value="AurF"/>
    <property type="match status" value="1"/>
</dbReference>
<accession>A0A1C4YVP0</accession>
<dbReference type="GO" id="GO:0016491">
    <property type="term" value="F:oxidoreductase activity"/>
    <property type="evidence" value="ECO:0007669"/>
    <property type="project" value="InterPro"/>
</dbReference>
<reference evidence="2" key="1">
    <citation type="submission" date="2016-06" db="EMBL/GenBank/DDBJ databases">
        <authorList>
            <person name="Varghese N."/>
            <person name="Submissions Spin"/>
        </authorList>
    </citation>
    <scope>NUCLEOTIDE SEQUENCE [LARGE SCALE GENOMIC DNA]</scope>
    <source>
        <strain evidence="2">DSM 44100</strain>
    </source>
</reference>
<dbReference type="Proteomes" id="UP000198797">
    <property type="component" value="Unassembled WGS sequence"/>
</dbReference>
<gene>
    <name evidence="1" type="ORF">GA0070216_107174</name>
</gene>
<dbReference type="InterPro" id="IPR012348">
    <property type="entry name" value="RNR-like"/>
</dbReference>
<dbReference type="STRING" id="121616.GA0070216_107174"/>
<sequence>MFPPELVALTRHDMVRALPPALFEQILTQHLYRYLDFTTKLELLVVNKTVLAIANGGVDLHLPDEMVFDAYKIYCDEAYHALFSADLIRQVHARTGLPPQLDERPYFLTQLRRLQESVEPQLRALVELLFVVCSETLISATLAEVPDDPRVDTAVRRSIRDHAADERRHHAYFAAFLKFLWYEMDSGQRRAMARLLPDLLLAFLRPDLPAIRCELAGYGFNRDQIEQILAEVYDDGTVNAYARDTSRQTMRYFAAVGVLEDQAACNRFAELGLLEEGR</sequence>
<dbReference type="SUPFAM" id="SSF47240">
    <property type="entry name" value="Ferritin-like"/>
    <property type="match status" value="1"/>
</dbReference>
<dbReference type="InterPro" id="IPR025859">
    <property type="entry name" value="AurF/CmlI"/>
</dbReference>
<proteinExistence type="predicted"/>
<protein>
    <submittedName>
        <fullName evidence="1">p-aminobenzoate N-oxygenase AurF</fullName>
    </submittedName>
</protein>
<keyword evidence="2" id="KW-1185">Reference proteome</keyword>
<dbReference type="AlphaFoldDB" id="A0A1C4YVP0"/>
<dbReference type="EMBL" id="FMCU01000007">
    <property type="protein sequence ID" value="SCF24421.1"/>
    <property type="molecule type" value="Genomic_DNA"/>
</dbReference>